<gene>
    <name evidence="8" type="ORF">BI347_04310</name>
</gene>
<feature type="binding site" evidence="7">
    <location>
        <position position="13"/>
    </location>
    <ligand>
        <name>Mg(2+)</name>
        <dbReference type="ChEBI" id="CHEBI:18420"/>
    </ligand>
</feature>
<evidence type="ECO:0000313" key="8">
    <source>
        <dbReference type="EMBL" id="OHX12808.1"/>
    </source>
</evidence>
<reference evidence="8 9" key="1">
    <citation type="submission" date="2016-09" db="EMBL/GenBank/DDBJ databases">
        <title>Chromobacterium muskegensis sp. nov., an insecticidal bacterium isolated from Sphagnum bogs.</title>
        <authorList>
            <person name="Sparks M.E."/>
            <person name="Blackburn M.B."/>
            <person name="Gundersen-Rindal D.E."/>
            <person name="Mitchell A."/>
            <person name="Farrar R."/>
            <person name="Kuhar D."/>
        </authorList>
    </citation>
    <scope>NUCLEOTIDE SEQUENCE [LARGE SCALE GENOMIC DNA]</scope>
    <source>
        <strain evidence="8 9">37-2</strain>
    </source>
</reference>
<comment type="caution">
    <text evidence="8">The sequence shown here is derived from an EMBL/GenBank/DDBJ whole genome shotgun (WGS) entry which is preliminary data.</text>
</comment>
<dbReference type="SFLD" id="SFLDS00003">
    <property type="entry name" value="Haloacid_Dehalogenase"/>
    <property type="match status" value="1"/>
</dbReference>
<evidence type="ECO:0000256" key="4">
    <source>
        <dbReference type="ARBA" id="ARBA00022723"/>
    </source>
</evidence>
<keyword evidence="5" id="KW-0378">Hydrolase</keyword>
<dbReference type="InterPro" id="IPR050793">
    <property type="entry name" value="CMP-NeuNAc_synthase"/>
</dbReference>
<feature type="binding site" evidence="7">
    <location>
        <position position="15"/>
    </location>
    <ligand>
        <name>substrate</name>
    </ligand>
</feature>
<dbReference type="SUPFAM" id="SSF56784">
    <property type="entry name" value="HAD-like"/>
    <property type="match status" value="1"/>
</dbReference>
<dbReference type="RefSeq" id="WP_071115379.1">
    <property type="nucleotide sequence ID" value="NZ_MKCS01000001.1"/>
</dbReference>
<accession>A0A1S1X0F2</accession>
<comment type="similarity">
    <text evidence="2">Belongs to the KdsC family.</text>
</comment>
<proteinExistence type="inferred from homology"/>
<organism evidence="8 9">
    <name type="scientific">Chromobacterium sphagni</name>
    <dbReference type="NCBI Taxonomy" id="1903179"/>
    <lineage>
        <taxon>Bacteria</taxon>
        <taxon>Pseudomonadati</taxon>
        <taxon>Pseudomonadota</taxon>
        <taxon>Betaproteobacteria</taxon>
        <taxon>Neisseriales</taxon>
        <taxon>Chromobacteriaceae</taxon>
        <taxon>Chromobacterium</taxon>
    </lineage>
</organism>
<evidence type="ECO:0000313" key="9">
    <source>
        <dbReference type="Proteomes" id="UP000180088"/>
    </source>
</evidence>
<dbReference type="OrthoDB" id="9805604at2"/>
<dbReference type="InterPro" id="IPR036412">
    <property type="entry name" value="HAD-like_sf"/>
</dbReference>
<dbReference type="GO" id="GO:0046872">
    <property type="term" value="F:metal ion binding"/>
    <property type="evidence" value="ECO:0007669"/>
    <property type="project" value="UniProtKB-KW"/>
</dbReference>
<evidence type="ECO:0000256" key="1">
    <source>
        <dbReference type="ARBA" id="ARBA00001946"/>
    </source>
</evidence>
<protein>
    <submittedName>
        <fullName evidence="8">Uncharacterized protein</fullName>
    </submittedName>
</protein>
<evidence type="ECO:0000256" key="5">
    <source>
        <dbReference type="ARBA" id="ARBA00022801"/>
    </source>
</evidence>
<dbReference type="PIRSF" id="PIRSF006118">
    <property type="entry name" value="KDO8-P_Ptase"/>
    <property type="match status" value="1"/>
</dbReference>
<dbReference type="PANTHER" id="PTHR21485:SF3">
    <property type="entry name" value="N-ACYLNEURAMINATE CYTIDYLYLTRANSFERASE"/>
    <property type="match status" value="1"/>
</dbReference>
<dbReference type="NCBIfam" id="TIGR01670">
    <property type="entry name" value="KdsC-phosphatas"/>
    <property type="match status" value="1"/>
</dbReference>
<dbReference type="AlphaFoldDB" id="A0A1S1X0F2"/>
<keyword evidence="4 7" id="KW-0479">Metal-binding</keyword>
<evidence type="ECO:0000256" key="6">
    <source>
        <dbReference type="ARBA" id="ARBA00022842"/>
    </source>
</evidence>
<keyword evidence="6 7" id="KW-0460">Magnesium</keyword>
<dbReference type="STRING" id="1903179.BI347_04310"/>
<dbReference type="PANTHER" id="PTHR21485">
    <property type="entry name" value="HAD SUPERFAMILY MEMBERS CMAS AND KDSC"/>
    <property type="match status" value="1"/>
</dbReference>
<comment type="subunit">
    <text evidence="3">Homotetramer.</text>
</comment>
<dbReference type="Proteomes" id="UP000180088">
    <property type="component" value="Unassembled WGS sequence"/>
</dbReference>
<evidence type="ECO:0000256" key="2">
    <source>
        <dbReference type="ARBA" id="ARBA00005893"/>
    </source>
</evidence>
<comment type="cofactor">
    <cofactor evidence="1 7">
        <name>Mg(2+)</name>
        <dbReference type="ChEBI" id="CHEBI:18420"/>
    </cofactor>
</comment>
<sequence>MSAAAPIRAVLLDVDGTLTDGRFAWGVQGEVLRHFSFKDVMGISRWRRKGVLFALVSGESDPALQRFADKVGIPADLCYLGYADKGEALDDVLGRHGLRAEQVAMMGDDVNDLPVMARVGFSAAPADAVDAVREAVTMLSTRNGGYGAVREVLDHLGRAGRLPASDILRR</sequence>
<dbReference type="EMBL" id="MKCS01000001">
    <property type="protein sequence ID" value="OHX12808.1"/>
    <property type="molecule type" value="Genomic_DNA"/>
</dbReference>
<dbReference type="SFLD" id="SFLDG01138">
    <property type="entry name" value="C1.6.2:_Deoxy-d-mannose-octulo"/>
    <property type="match status" value="1"/>
</dbReference>
<dbReference type="GO" id="GO:0008781">
    <property type="term" value="F:N-acylneuraminate cytidylyltransferase activity"/>
    <property type="evidence" value="ECO:0007669"/>
    <property type="project" value="TreeGrafter"/>
</dbReference>
<dbReference type="Gene3D" id="3.40.50.1000">
    <property type="entry name" value="HAD superfamily/HAD-like"/>
    <property type="match status" value="1"/>
</dbReference>
<feature type="binding site" evidence="7">
    <location>
        <position position="108"/>
    </location>
    <ligand>
        <name>Mg(2+)</name>
        <dbReference type="ChEBI" id="CHEBI:18420"/>
    </ligand>
</feature>
<dbReference type="SFLD" id="SFLDG01136">
    <property type="entry name" value="C1.6:_Phosphoserine_Phosphatas"/>
    <property type="match status" value="1"/>
</dbReference>
<dbReference type="InterPro" id="IPR023214">
    <property type="entry name" value="HAD_sf"/>
</dbReference>
<dbReference type="GO" id="GO:0016788">
    <property type="term" value="F:hydrolase activity, acting on ester bonds"/>
    <property type="evidence" value="ECO:0007669"/>
    <property type="project" value="InterPro"/>
</dbReference>
<evidence type="ECO:0000256" key="3">
    <source>
        <dbReference type="ARBA" id="ARBA00011881"/>
    </source>
</evidence>
<dbReference type="Pfam" id="PF08282">
    <property type="entry name" value="Hydrolase_3"/>
    <property type="match status" value="1"/>
</dbReference>
<dbReference type="InterPro" id="IPR010023">
    <property type="entry name" value="KdsC_fam"/>
</dbReference>
<name>A0A1S1X0F2_9NEIS</name>
<evidence type="ECO:0000256" key="7">
    <source>
        <dbReference type="PIRSR" id="PIRSR006118-2"/>
    </source>
</evidence>